<evidence type="ECO:0000313" key="1">
    <source>
        <dbReference type="EMBL" id="USG61104.1"/>
    </source>
</evidence>
<keyword evidence="2" id="KW-1185">Reference proteome</keyword>
<dbReference type="InterPro" id="IPR018673">
    <property type="entry name" value="DUF2141"/>
</dbReference>
<dbReference type="Pfam" id="PF09912">
    <property type="entry name" value="DUF2141"/>
    <property type="match status" value="1"/>
</dbReference>
<organism evidence="1 2">
    <name type="scientific">Sneathiella marina</name>
    <dbReference type="NCBI Taxonomy" id="2950108"/>
    <lineage>
        <taxon>Bacteria</taxon>
        <taxon>Pseudomonadati</taxon>
        <taxon>Pseudomonadota</taxon>
        <taxon>Alphaproteobacteria</taxon>
        <taxon>Sneathiellales</taxon>
        <taxon>Sneathiellaceae</taxon>
        <taxon>Sneathiella</taxon>
    </lineage>
</organism>
<protein>
    <submittedName>
        <fullName evidence="1">DUF2141 domain-containing protein</fullName>
    </submittedName>
</protein>
<reference evidence="1" key="1">
    <citation type="submission" date="2022-06" db="EMBL/GenBank/DDBJ databases">
        <title>Sneathiella actinostolidae sp. nov., isolated from a sea anemonein the Western Pacific Ocean.</title>
        <authorList>
            <person name="Wei M.J."/>
        </authorList>
    </citation>
    <scope>NUCLEOTIDE SEQUENCE</scope>
    <source>
        <strain evidence="1">PHK-P5</strain>
    </source>
</reference>
<sequence length="161" mass="17141">MPTNKQRIIGAIATIAITIGGAWMASQIPSSAAGTTAAPKGVSNAGLNIQINNVRNTKGKIVVIVFDNKAAYQSFDVEAAVGYLETDPKIGEQASFPDLTQGPYVVFLFHDENGNRDLDIIDDTPTEGFATSGATDPYDPPSFEKASVYPGTNSLRMIYPK</sequence>
<proteinExistence type="predicted"/>
<dbReference type="EMBL" id="CP098747">
    <property type="protein sequence ID" value="USG61104.1"/>
    <property type="molecule type" value="Genomic_DNA"/>
</dbReference>
<dbReference type="Proteomes" id="UP001056291">
    <property type="component" value="Chromosome"/>
</dbReference>
<name>A0ABY4W2D9_9PROT</name>
<dbReference type="RefSeq" id="WP_251934091.1">
    <property type="nucleotide sequence ID" value="NZ_CP098747.1"/>
</dbReference>
<gene>
    <name evidence="1" type="ORF">NBZ79_18265</name>
</gene>
<accession>A0ABY4W2D9</accession>
<evidence type="ECO:0000313" key="2">
    <source>
        <dbReference type="Proteomes" id="UP001056291"/>
    </source>
</evidence>